<evidence type="ECO:0000256" key="5">
    <source>
        <dbReference type="ARBA" id="ARBA00023136"/>
    </source>
</evidence>
<gene>
    <name evidence="10" type="ORF">CYCCA115_LOCUS18925</name>
</gene>
<dbReference type="GO" id="GO:0016020">
    <property type="term" value="C:membrane"/>
    <property type="evidence" value="ECO:0007669"/>
    <property type="project" value="UniProtKB-SubCell"/>
</dbReference>
<dbReference type="PANTHER" id="PTHR12791">
    <property type="entry name" value="GOLGI SNARE BET1-RELATED"/>
    <property type="match status" value="1"/>
</dbReference>
<dbReference type="InterPro" id="IPR000727">
    <property type="entry name" value="T_SNARE_dom"/>
</dbReference>
<keyword evidence="11" id="KW-1185">Reference proteome</keyword>
<feature type="region of interest" description="Disordered" evidence="7">
    <location>
        <begin position="1"/>
        <end position="30"/>
    </location>
</feature>
<dbReference type="Pfam" id="PF05739">
    <property type="entry name" value="SNARE"/>
    <property type="match status" value="1"/>
</dbReference>
<sequence>MFGSKKGSDYSQVNLDDFSDNSSNDGDDFVRSSIRNQQELMKKQDEGLDMLSESVARLGEHAMGISDELGQQNQMLDAMETDLDTASEELDLVTRKTNELIRSAGGKKNCILIASLCLVALVLFFLLLYV</sequence>
<keyword evidence="5 8" id="KW-0472">Membrane</keyword>
<evidence type="ECO:0000256" key="2">
    <source>
        <dbReference type="ARBA" id="ARBA00022448"/>
    </source>
</evidence>
<organism evidence="10 11">
    <name type="scientific">Cylindrotheca closterium</name>
    <dbReference type="NCBI Taxonomy" id="2856"/>
    <lineage>
        <taxon>Eukaryota</taxon>
        <taxon>Sar</taxon>
        <taxon>Stramenopiles</taxon>
        <taxon>Ochrophyta</taxon>
        <taxon>Bacillariophyta</taxon>
        <taxon>Bacillariophyceae</taxon>
        <taxon>Bacillariophycidae</taxon>
        <taxon>Bacillariales</taxon>
        <taxon>Bacillariaceae</taxon>
        <taxon>Cylindrotheca</taxon>
    </lineage>
</organism>
<feature type="coiled-coil region" evidence="6">
    <location>
        <begin position="69"/>
        <end position="96"/>
    </location>
</feature>
<feature type="domain" description="T-SNARE coiled-coil homology" evidence="9">
    <location>
        <begin position="38"/>
        <end position="100"/>
    </location>
</feature>
<dbReference type="SMART" id="SM00397">
    <property type="entry name" value="t_SNARE"/>
    <property type="match status" value="1"/>
</dbReference>
<evidence type="ECO:0000256" key="4">
    <source>
        <dbReference type="ARBA" id="ARBA00022989"/>
    </source>
</evidence>
<protein>
    <recommendedName>
        <fullName evidence="9">t-SNARE coiled-coil homology domain-containing protein</fullName>
    </recommendedName>
</protein>
<evidence type="ECO:0000256" key="6">
    <source>
        <dbReference type="SAM" id="Coils"/>
    </source>
</evidence>
<comment type="subcellular location">
    <subcellularLocation>
        <location evidence="1">Membrane</location>
        <topology evidence="1">Single-pass membrane protein</topology>
    </subcellularLocation>
</comment>
<keyword evidence="2" id="KW-0813">Transport</keyword>
<dbReference type="CDD" id="cd15841">
    <property type="entry name" value="SNARE_Qc"/>
    <property type="match status" value="1"/>
</dbReference>
<dbReference type="GO" id="GO:0005737">
    <property type="term" value="C:cytoplasm"/>
    <property type="evidence" value="ECO:0007669"/>
    <property type="project" value="UniProtKB-ARBA"/>
</dbReference>
<dbReference type="EMBL" id="CAKOGP040002076">
    <property type="protein sequence ID" value="CAJ1960861.1"/>
    <property type="molecule type" value="Genomic_DNA"/>
</dbReference>
<keyword evidence="4 8" id="KW-1133">Transmembrane helix</keyword>
<comment type="caution">
    <text evidence="10">The sequence shown here is derived from an EMBL/GenBank/DDBJ whole genome shotgun (WGS) entry which is preliminary data.</text>
</comment>
<feature type="transmembrane region" description="Helical" evidence="8">
    <location>
        <begin position="110"/>
        <end position="129"/>
    </location>
</feature>
<dbReference type="GO" id="GO:0012505">
    <property type="term" value="C:endomembrane system"/>
    <property type="evidence" value="ECO:0007669"/>
    <property type="project" value="UniProtKB-ARBA"/>
</dbReference>
<keyword evidence="3 8" id="KW-0812">Transmembrane</keyword>
<accession>A0AAD2JL93</accession>
<dbReference type="AlphaFoldDB" id="A0AAD2JL93"/>
<evidence type="ECO:0000256" key="7">
    <source>
        <dbReference type="SAM" id="MobiDB-lite"/>
    </source>
</evidence>
<evidence type="ECO:0000256" key="1">
    <source>
        <dbReference type="ARBA" id="ARBA00004167"/>
    </source>
</evidence>
<dbReference type="PROSITE" id="PS50192">
    <property type="entry name" value="T_SNARE"/>
    <property type="match status" value="1"/>
</dbReference>
<evidence type="ECO:0000256" key="8">
    <source>
        <dbReference type="SAM" id="Phobius"/>
    </source>
</evidence>
<proteinExistence type="predicted"/>
<evidence type="ECO:0000256" key="3">
    <source>
        <dbReference type="ARBA" id="ARBA00022692"/>
    </source>
</evidence>
<dbReference type="Gene3D" id="1.20.5.110">
    <property type="match status" value="1"/>
</dbReference>
<dbReference type="Proteomes" id="UP001295423">
    <property type="component" value="Unassembled WGS sequence"/>
</dbReference>
<keyword evidence="6" id="KW-0175">Coiled coil</keyword>
<reference evidence="10" key="1">
    <citation type="submission" date="2023-08" db="EMBL/GenBank/DDBJ databases">
        <authorList>
            <person name="Audoor S."/>
            <person name="Bilcke G."/>
        </authorList>
    </citation>
    <scope>NUCLEOTIDE SEQUENCE</scope>
</reference>
<name>A0AAD2JL93_9STRA</name>
<evidence type="ECO:0000313" key="11">
    <source>
        <dbReference type="Proteomes" id="UP001295423"/>
    </source>
</evidence>
<evidence type="ECO:0000313" key="10">
    <source>
        <dbReference type="EMBL" id="CAJ1960861.1"/>
    </source>
</evidence>
<dbReference type="SUPFAM" id="SSF58038">
    <property type="entry name" value="SNARE fusion complex"/>
    <property type="match status" value="1"/>
</dbReference>
<evidence type="ECO:0000259" key="9">
    <source>
        <dbReference type="PROSITE" id="PS50192"/>
    </source>
</evidence>